<dbReference type="PROSITE" id="PS51257">
    <property type="entry name" value="PROKAR_LIPOPROTEIN"/>
    <property type="match status" value="1"/>
</dbReference>
<keyword evidence="1" id="KW-0732">Signal</keyword>
<dbReference type="SUPFAM" id="SSF50969">
    <property type="entry name" value="YVTN repeat-like/Quinoprotein amine dehydrogenase"/>
    <property type="match status" value="1"/>
</dbReference>
<evidence type="ECO:0000259" key="2">
    <source>
        <dbReference type="Pfam" id="PF19190"/>
    </source>
</evidence>
<dbReference type="EMBL" id="JBHRTF010000001">
    <property type="protein sequence ID" value="MFC3114139.1"/>
    <property type="molecule type" value="Genomic_DNA"/>
</dbReference>
<sequence>MATIRLLILFLTAVMLTACGGGGGGGGSGSGGGSGGTAKGSFSLDKSSLAITQRAGEQSNQAIQINITGSDVTYVVAGFDQGQTQVPWLSLYLTGSGSQYSLEVVAQSSGMAAGNYSASFTIATADKNEKPLQKRVVTVSLSVSENFGFAEIAINRYAVTGKPVGNQFAGVWFAGKNNAAWTATASAPWLVINNPTGVGSGELKLGVDTSNLSPGNYTGTIQLAENGNPANSASLQYNLTVVAPLAFGNAPGELVFVAGLSGSEYRAQVPFTGDAQTNWIASTDLPGASIYNAEGSGSGSIEYRLNPSWLSEGTYTGRISLVDKNDFANIAHHNMKITVEAPIQFSELAKTRAQELQANPIVYGSDSMQRTLELPFTAGDHAQWTSISNAHWLSTSNVVGTGSGTLQLQINAAGLPIGTYPAELRLEDYLNPQNQVSLNLTLVVAPPTLTVTSENLLLGGSDGLASPQATLGFAIDTGVNGYDYSVAAQTEANGDWLTIATGSGPGTANNSGIVTGAGVNLNLAPLASLAAGTHRANLALRVEVGDQVLTRSVAVTLNKEASRLVASNLGVAFTAAPSRSLLTRKLKINSSIGRNDIPWSAVSNQSWLSVTSSGLTGGQLVLTANKGALPVGTHIAEVRVSSSDTNVQNQEVIRVGLTVLDVDPTDVNINLVSALTLTDALAGTGRFGIVASPVEPWVYVGLGNQISVYNQFSGALVRSFVPAVGSVASMAISQDGTKLYVHDPVNLKVVELYAETGGVLNRFNVVASEWSSSHVSLMPGYFRPNGRPLLFMSGTRIFDLTTGEQVTVEGGYDSYFYSTSTNQNPNWVAGHDGSLIEYFYSALGGGNGKLTGTVKSSVSYAQGRAGQACVDAAGTRVYTASGAPYEFSGVGIVSQTLEQTLPGTAYPNSIVCGWNGILVGGAGAYYNAQDIFVYNTVTGQNLGNYSSSTENSYRSLLDRGVALSGDNRRVSALSYSDSTKLLLRIFDVPAIP</sequence>
<dbReference type="Gene3D" id="2.60.40.10">
    <property type="entry name" value="Immunoglobulins"/>
    <property type="match status" value="1"/>
</dbReference>
<keyword evidence="4" id="KW-1185">Reference proteome</keyword>
<reference evidence="4" key="1">
    <citation type="journal article" date="2019" name="Int. J. Syst. Evol. Microbiol.">
        <title>The Global Catalogue of Microorganisms (GCM) 10K type strain sequencing project: providing services to taxonomists for standard genome sequencing and annotation.</title>
        <authorList>
            <consortium name="The Broad Institute Genomics Platform"/>
            <consortium name="The Broad Institute Genome Sequencing Center for Infectious Disease"/>
            <person name="Wu L."/>
            <person name="Ma J."/>
        </authorList>
    </citation>
    <scope>NUCLEOTIDE SEQUENCE [LARGE SCALE GENOMIC DNA]</scope>
    <source>
        <strain evidence="4">KCTC 52237</strain>
    </source>
</reference>
<evidence type="ECO:0000313" key="3">
    <source>
        <dbReference type="EMBL" id="MFC3114139.1"/>
    </source>
</evidence>
<feature type="chain" id="PRO_5046751918" description="BACON domain-containing protein" evidence="1">
    <location>
        <begin position="21"/>
        <end position="992"/>
    </location>
</feature>
<feature type="signal peptide" evidence="1">
    <location>
        <begin position="1"/>
        <end position="20"/>
    </location>
</feature>
<dbReference type="Pfam" id="PF19190">
    <property type="entry name" value="BACON_2"/>
    <property type="match status" value="1"/>
</dbReference>
<protein>
    <recommendedName>
        <fullName evidence="2">BACON domain-containing protein</fullName>
    </recommendedName>
</protein>
<proteinExistence type="predicted"/>
<dbReference type="Proteomes" id="UP001595555">
    <property type="component" value="Unassembled WGS sequence"/>
</dbReference>
<dbReference type="InterPro" id="IPR013783">
    <property type="entry name" value="Ig-like_fold"/>
</dbReference>
<dbReference type="InterPro" id="IPR024361">
    <property type="entry name" value="BACON"/>
</dbReference>
<feature type="domain" description="BACON" evidence="2">
    <location>
        <begin position="595"/>
        <end position="647"/>
    </location>
</feature>
<dbReference type="InterPro" id="IPR011044">
    <property type="entry name" value="Quino_amine_DH_bsu"/>
</dbReference>
<evidence type="ECO:0000256" key="1">
    <source>
        <dbReference type="SAM" id="SignalP"/>
    </source>
</evidence>
<comment type="caution">
    <text evidence="3">The sequence shown here is derived from an EMBL/GenBank/DDBJ whole genome shotgun (WGS) entry which is preliminary data.</text>
</comment>
<evidence type="ECO:0000313" key="4">
    <source>
        <dbReference type="Proteomes" id="UP001595555"/>
    </source>
</evidence>
<organism evidence="3 4">
    <name type="scientific">Cellvibrio fontiphilus</name>
    <dbReference type="NCBI Taxonomy" id="1815559"/>
    <lineage>
        <taxon>Bacteria</taxon>
        <taxon>Pseudomonadati</taxon>
        <taxon>Pseudomonadota</taxon>
        <taxon>Gammaproteobacteria</taxon>
        <taxon>Cellvibrionales</taxon>
        <taxon>Cellvibrionaceae</taxon>
        <taxon>Cellvibrio</taxon>
    </lineage>
</organism>
<name>A0ABV7FD52_9GAMM</name>
<accession>A0ABV7FD52</accession>
<gene>
    <name evidence="3" type="ORF">ACFODX_01130</name>
</gene>